<evidence type="ECO:0000256" key="6">
    <source>
        <dbReference type="ARBA" id="ARBA00023136"/>
    </source>
</evidence>
<feature type="transmembrane region" description="Helical" evidence="7">
    <location>
        <begin position="157"/>
        <end position="178"/>
    </location>
</feature>
<comment type="caution">
    <text evidence="8">The sequence shown here is derived from an EMBL/GenBank/DDBJ whole genome shotgun (WGS) entry which is preliminary data.</text>
</comment>
<protein>
    <submittedName>
        <fullName evidence="8">Multidrug transporter MATE</fullName>
    </submittedName>
</protein>
<evidence type="ECO:0000256" key="2">
    <source>
        <dbReference type="ARBA" id="ARBA00022448"/>
    </source>
</evidence>
<evidence type="ECO:0000256" key="5">
    <source>
        <dbReference type="ARBA" id="ARBA00022989"/>
    </source>
</evidence>
<dbReference type="EMBL" id="LPXO01000015">
    <property type="protein sequence ID" value="KUF09299.1"/>
    <property type="molecule type" value="Genomic_DNA"/>
</dbReference>
<evidence type="ECO:0000313" key="8">
    <source>
        <dbReference type="EMBL" id="KUF09299.1"/>
    </source>
</evidence>
<reference evidence="8 9" key="1">
    <citation type="submission" date="2015-12" db="EMBL/GenBank/DDBJ databases">
        <authorList>
            <person name="Shamseldin A."/>
            <person name="Moawad H."/>
            <person name="Abd El-Rahim W.M."/>
            <person name="Sadowsky M.J."/>
        </authorList>
    </citation>
    <scope>NUCLEOTIDE SEQUENCE [LARGE SCALE GENOMIC DNA]</scope>
    <source>
        <strain evidence="8 9">SJ5A-1</strain>
    </source>
</reference>
<organism evidence="8 9">
    <name type="scientific">Pseudoponticoccus marisrubri</name>
    <dbReference type="NCBI Taxonomy" id="1685382"/>
    <lineage>
        <taxon>Bacteria</taxon>
        <taxon>Pseudomonadati</taxon>
        <taxon>Pseudomonadota</taxon>
        <taxon>Alphaproteobacteria</taxon>
        <taxon>Rhodobacterales</taxon>
        <taxon>Roseobacteraceae</taxon>
        <taxon>Pseudoponticoccus</taxon>
    </lineage>
</organism>
<feature type="transmembrane region" description="Helical" evidence="7">
    <location>
        <begin position="257"/>
        <end position="285"/>
    </location>
</feature>
<evidence type="ECO:0000256" key="3">
    <source>
        <dbReference type="ARBA" id="ARBA00022475"/>
    </source>
</evidence>
<dbReference type="PANTHER" id="PTHR43549">
    <property type="entry name" value="MULTIDRUG RESISTANCE PROTEIN YPNP-RELATED"/>
    <property type="match status" value="1"/>
</dbReference>
<feature type="transmembrane region" description="Helical" evidence="7">
    <location>
        <begin position="305"/>
        <end position="323"/>
    </location>
</feature>
<dbReference type="Pfam" id="PF01554">
    <property type="entry name" value="MatE"/>
    <property type="match status" value="2"/>
</dbReference>
<dbReference type="InterPro" id="IPR048279">
    <property type="entry name" value="MdtK-like"/>
</dbReference>
<feature type="transmembrane region" description="Helical" evidence="7">
    <location>
        <begin position="86"/>
        <end position="104"/>
    </location>
</feature>
<dbReference type="GO" id="GO:0042910">
    <property type="term" value="F:xenobiotic transmembrane transporter activity"/>
    <property type="evidence" value="ECO:0007669"/>
    <property type="project" value="InterPro"/>
</dbReference>
<dbReference type="InterPro" id="IPR052031">
    <property type="entry name" value="Membrane_Transporter-Flippase"/>
</dbReference>
<dbReference type="OrthoDB" id="9806302at2"/>
<dbReference type="Proteomes" id="UP000054396">
    <property type="component" value="Unassembled WGS sequence"/>
</dbReference>
<evidence type="ECO:0000256" key="4">
    <source>
        <dbReference type="ARBA" id="ARBA00022692"/>
    </source>
</evidence>
<feature type="transmembrane region" description="Helical" evidence="7">
    <location>
        <begin position="375"/>
        <end position="394"/>
    </location>
</feature>
<feature type="transmembrane region" description="Helical" evidence="7">
    <location>
        <begin position="124"/>
        <end position="145"/>
    </location>
</feature>
<gene>
    <name evidence="8" type="ORF">AVJ23_18460</name>
</gene>
<feature type="transmembrane region" description="Helical" evidence="7">
    <location>
        <begin position="39"/>
        <end position="66"/>
    </location>
</feature>
<evidence type="ECO:0000256" key="1">
    <source>
        <dbReference type="ARBA" id="ARBA00004429"/>
    </source>
</evidence>
<keyword evidence="5 7" id="KW-1133">Transmembrane helix</keyword>
<keyword evidence="3" id="KW-1003">Cell membrane</keyword>
<dbReference type="AlphaFoldDB" id="A0A0W7WF90"/>
<name>A0A0W7WF90_9RHOB</name>
<evidence type="ECO:0000256" key="7">
    <source>
        <dbReference type="SAM" id="Phobius"/>
    </source>
</evidence>
<keyword evidence="2" id="KW-0813">Transport</keyword>
<feature type="transmembrane region" description="Helical" evidence="7">
    <location>
        <begin position="343"/>
        <end position="363"/>
    </location>
</feature>
<dbReference type="PANTHER" id="PTHR43549:SF2">
    <property type="entry name" value="MULTIDRUG RESISTANCE PROTEIN NORM-RELATED"/>
    <property type="match status" value="1"/>
</dbReference>
<dbReference type="GO" id="GO:0015297">
    <property type="term" value="F:antiporter activity"/>
    <property type="evidence" value="ECO:0007669"/>
    <property type="project" value="InterPro"/>
</dbReference>
<dbReference type="GO" id="GO:0005886">
    <property type="term" value="C:plasma membrane"/>
    <property type="evidence" value="ECO:0007669"/>
    <property type="project" value="UniProtKB-SubCell"/>
</dbReference>
<sequence>MGHVVRMTLTSAAGITFVFLVDAANLFWLSQLGQPILMAAIGFAFAIQFFTVSIGVGLMIATTALVSRSIGRGERALARDQGSAGMVLTVLVQILTASAVVLLREPLLRSVGAEGAALELAARYLALSIPSLAVMAVGLCGSAVLRAEGDGRRAMQVTLGAGAVMLVLDPVLIVWLGLGLDGAALSVWIFRLLMAGLALHYAIGVHDLLARPRLAALRHAAGPLLRVALPAMVTQMATPFGNFLLTGVIATHGDGAVAAWAVINRLTVVVFGGLISLGGAIGGIFGQNYGAGAMDRVRSTYRDAVGFAMVYATLAWLVLMALADRVAAAFGLAGEAAEVLAAFAQVGTAAFILGGLIFVSNAAFNALGRPVSASLLSWTREGVLMLPAALWLSGPFGAAGVVYAQALVGVVMGVIAGLLGWRHVQRLDPRPVAPLDLVTRRAYRDVNRYRRR</sequence>
<keyword evidence="4 7" id="KW-0812">Transmembrane</keyword>
<dbReference type="STRING" id="1685382.AVJ23_18460"/>
<comment type="subcellular location">
    <subcellularLocation>
        <location evidence="1">Cell inner membrane</location>
        <topology evidence="1">Multi-pass membrane protein</topology>
    </subcellularLocation>
</comment>
<evidence type="ECO:0000313" key="9">
    <source>
        <dbReference type="Proteomes" id="UP000054396"/>
    </source>
</evidence>
<accession>A0A0W7WF90</accession>
<dbReference type="PIRSF" id="PIRSF006603">
    <property type="entry name" value="DinF"/>
    <property type="match status" value="1"/>
</dbReference>
<keyword evidence="6 7" id="KW-0472">Membrane</keyword>
<feature type="transmembrane region" description="Helical" evidence="7">
    <location>
        <begin position="400"/>
        <end position="421"/>
    </location>
</feature>
<keyword evidence="9" id="KW-1185">Reference proteome</keyword>
<proteinExistence type="predicted"/>
<dbReference type="InterPro" id="IPR002528">
    <property type="entry name" value="MATE_fam"/>
</dbReference>
<feature type="transmembrane region" description="Helical" evidence="7">
    <location>
        <begin position="184"/>
        <end position="203"/>
    </location>
</feature>